<dbReference type="AlphaFoldDB" id="A0AAU9EJ63"/>
<dbReference type="SUPFAM" id="SSF46955">
    <property type="entry name" value="Putative DNA-binding domain"/>
    <property type="match status" value="1"/>
</dbReference>
<dbReference type="Pfam" id="PF12728">
    <property type="entry name" value="HTH_17"/>
    <property type="match status" value="1"/>
</dbReference>
<dbReference type="InterPro" id="IPR009061">
    <property type="entry name" value="DNA-bd_dom_put_sf"/>
</dbReference>
<reference evidence="3" key="1">
    <citation type="journal article" date="2023" name="Arch. Microbiol.">
        <title>Desulfoferula mesophilus gen. nov. sp. nov., a mesophilic sulfate-reducing bacterium isolated from a brackish lake sediment.</title>
        <authorList>
            <person name="Watanabe T."/>
            <person name="Yabe T."/>
            <person name="Tsuji J.M."/>
            <person name="Fukui M."/>
        </authorList>
    </citation>
    <scope>NUCLEOTIDE SEQUENCE [LARGE SCALE GENOMIC DNA]</scope>
    <source>
        <strain evidence="3">12FAK</strain>
    </source>
</reference>
<evidence type="ECO:0000313" key="3">
    <source>
        <dbReference type="Proteomes" id="UP001366166"/>
    </source>
</evidence>
<accession>A0AAU9EJ63</accession>
<gene>
    <name evidence="2" type="ORF">FAK_31060</name>
</gene>
<evidence type="ECO:0000313" key="2">
    <source>
        <dbReference type="EMBL" id="BEQ16040.1"/>
    </source>
</evidence>
<proteinExistence type="predicted"/>
<feature type="domain" description="Helix-turn-helix" evidence="1">
    <location>
        <begin position="17"/>
        <end position="63"/>
    </location>
</feature>
<dbReference type="EMBL" id="AP028679">
    <property type="protein sequence ID" value="BEQ16040.1"/>
    <property type="molecule type" value="Genomic_DNA"/>
</dbReference>
<name>A0AAU9EJ63_9BACT</name>
<sequence>MVIDEMTPNHGSALLVTTQAATYLNMSPRTLTNFRFRGGGPRYVKLGGSVRYRREDLDSWIKAGLRESTSSMEDQLSG</sequence>
<keyword evidence="3" id="KW-1185">Reference proteome</keyword>
<dbReference type="Proteomes" id="UP001366166">
    <property type="component" value="Chromosome"/>
</dbReference>
<organism evidence="2 3">
    <name type="scientific">Desulfoferula mesophila</name>
    <dbReference type="NCBI Taxonomy" id="3058419"/>
    <lineage>
        <taxon>Bacteria</taxon>
        <taxon>Pseudomonadati</taxon>
        <taxon>Thermodesulfobacteriota</taxon>
        <taxon>Desulfarculia</taxon>
        <taxon>Desulfarculales</taxon>
        <taxon>Desulfarculaceae</taxon>
        <taxon>Desulfoferula</taxon>
    </lineage>
</organism>
<dbReference type="RefSeq" id="WP_350341521.1">
    <property type="nucleotide sequence ID" value="NZ_AP028679.1"/>
</dbReference>
<protein>
    <recommendedName>
        <fullName evidence="1">Helix-turn-helix domain-containing protein</fullName>
    </recommendedName>
</protein>
<dbReference type="KEGG" id="dmp:FAK_31060"/>
<evidence type="ECO:0000259" key="1">
    <source>
        <dbReference type="Pfam" id="PF12728"/>
    </source>
</evidence>
<dbReference type="InterPro" id="IPR041657">
    <property type="entry name" value="HTH_17"/>
</dbReference>